<dbReference type="Gramene" id="GBG72859">
    <property type="protein sequence ID" value="GBG72859"/>
    <property type="gene ID" value="CBR_g12578"/>
</dbReference>
<comment type="caution">
    <text evidence="2">The sequence shown here is derived from an EMBL/GenBank/DDBJ whole genome shotgun (WGS) entry which is preliminary data.</text>
</comment>
<evidence type="ECO:0000313" key="2">
    <source>
        <dbReference type="EMBL" id="GBG72859.1"/>
    </source>
</evidence>
<feature type="compositionally biased region" description="Basic and acidic residues" evidence="1">
    <location>
        <begin position="91"/>
        <end position="116"/>
    </location>
</feature>
<dbReference type="Proteomes" id="UP000265515">
    <property type="component" value="Unassembled WGS sequence"/>
</dbReference>
<organism evidence="2 3">
    <name type="scientific">Chara braunii</name>
    <name type="common">Braun's stonewort</name>
    <dbReference type="NCBI Taxonomy" id="69332"/>
    <lineage>
        <taxon>Eukaryota</taxon>
        <taxon>Viridiplantae</taxon>
        <taxon>Streptophyta</taxon>
        <taxon>Charophyceae</taxon>
        <taxon>Charales</taxon>
        <taxon>Characeae</taxon>
        <taxon>Chara</taxon>
    </lineage>
</organism>
<feature type="region of interest" description="Disordered" evidence="1">
    <location>
        <begin position="198"/>
        <end position="217"/>
    </location>
</feature>
<accession>A0A388KS46</accession>
<keyword evidence="3" id="KW-1185">Reference proteome</keyword>
<proteinExistence type="predicted"/>
<feature type="compositionally biased region" description="Pro residues" evidence="1">
    <location>
        <begin position="74"/>
        <end position="83"/>
    </location>
</feature>
<protein>
    <submittedName>
        <fullName evidence="2">Uncharacterized protein</fullName>
    </submittedName>
</protein>
<dbReference type="AlphaFoldDB" id="A0A388KS46"/>
<gene>
    <name evidence="2" type="ORF">CBR_g12578</name>
</gene>
<name>A0A388KS46_CHABU</name>
<feature type="compositionally biased region" description="Polar residues" evidence="1">
    <location>
        <begin position="50"/>
        <end position="61"/>
    </location>
</feature>
<feature type="region of interest" description="Disordered" evidence="1">
    <location>
        <begin position="288"/>
        <end position="398"/>
    </location>
</feature>
<sequence>MIPLLLPRFQSRRGSIGLKEFLSRTARRCWGLTTPPPAQMEPEGGERTRTPTTVAPQPTESTDARMDVEVPTSGEPPPEPPPAEEGTSEGDLLREGHEARTEKPPGETREEKRARVQVRLEELYQEKLRMEAAGEAPKPPIDPPTSDQRISEVWASYETKRDAARLRSREVGQENAGVDKGRKIEDLVFSATRMEIERADRRIGTPTSSGGRGPTEESPMILLEVQEGALTGAAASTEPEAMGGGASRLDELVTAMELDMPSGEPQRQKTPDRVPVIGELRTQLGSWATGADSGEHISEQQQEVMSEPAIVMTPQPSDLHRDEGATARGGVRKGRPLRLDTPAYRPEGGEALAGPSTQMIEAGPTESWSMPQSHEMSRETSETPPLPGSQKKKRRCRGRSDDQYFFCKDGVHTALECPKFLKDKAAWRVTESGGRMYDRQGRVVERAPDGGRAQLYRQNQEAMSG</sequence>
<evidence type="ECO:0000313" key="3">
    <source>
        <dbReference type="Proteomes" id="UP000265515"/>
    </source>
</evidence>
<reference evidence="2 3" key="1">
    <citation type="journal article" date="2018" name="Cell">
        <title>The Chara Genome: Secondary Complexity and Implications for Plant Terrestrialization.</title>
        <authorList>
            <person name="Nishiyama T."/>
            <person name="Sakayama H."/>
            <person name="Vries J.D."/>
            <person name="Buschmann H."/>
            <person name="Saint-Marcoux D."/>
            <person name="Ullrich K.K."/>
            <person name="Haas F.B."/>
            <person name="Vanderstraeten L."/>
            <person name="Becker D."/>
            <person name="Lang D."/>
            <person name="Vosolsobe S."/>
            <person name="Rombauts S."/>
            <person name="Wilhelmsson P.K.I."/>
            <person name="Janitza P."/>
            <person name="Kern R."/>
            <person name="Heyl A."/>
            <person name="Rumpler F."/>
            <person name="Villalobos L.I.A.C."/>
            <person name="Clay J.M."/>
            <person name="Skokan R."/>
            <person name="Toyoda A."/>
            <person name="Suzuki Y."/>
            <person name="Kagoshima H."/>
            <person name="Schijlen E."/>
            <person name="Tajeshwar N."/>
            <person name="Catarino B."/>
            <person name="Hetherington A.J."/>
            <person name="Saltykova A."/>
            <person name="Bonnot C."/>
            <person name="Breuninger H."/>
            <person name="Symeonidi A."/>
            <person name="Radhakrishnan G.V."/>
            <person name="Van Nieuwerburgh F."/>
            <person name="Deforce D."/>
            <person name="Chang C."/>
            <person name="Karol K.G."/>
            <person name="Hedrich R."/>
            <person name="Ulvskov P."/>
            <person name="Glockner G."/>
            <person name="Delwiche C.F."/>
            <person name="Petrasek J."/>
            <person name="Van de Peer Y."/>
            <person name="Friml J."/>
            <person name="Beilby M."/>
            <person name="Dolan L."/>
            <person name="Kohara Y."/>
            <person name="Sugano S."/>
            <person name="Fujiyama A."/>
            <person name="Delaux P.-M."/>
            <person name="Quint M."/>
            <person name="TheiBen G."/>
            <person name="Hagemann M."/>
            <person name="Harholt J."/>
            <person name="Dunand C."/>
            <person name="Zachgo S."/>
            <person name="Langdale J."/>
            <person name="Maumus F."/>
            <person name="Straeten D.V.D."/>
            <person name="Gould S.B."/>
            <person name="Rensing S.A."/>
        </authorList>
    </citation>
    <scope>NUCLEOTIDE SEQUENCE [LARGE SCALE GENOMIC DNA]</scope>
    <source>
        <strain evidence="2 3">S276</strain>
    </source>
</reference>
<feature type="region of interest" description="Disordered" evidence="1">
    <location>
        <begin position="129"/>
        <end position="149"/>
    </location>
</feature>
<evidence type="ECO:0000256" key="1">
    <source>
        <dbReference type="SAM" id="MobiDB-lite"/>
    </source>
</evidence>
<dbReference type="EMBL" id="BFEA01000173">
    <property type="protein sequence ID" value="GBG72859.1"/>
    <property type="molecule type" value="Genomic_DNA"/>
</dbReference>
<feature type="region of interest" description="Disordered" evidence="1">
    <location>
        <begin position="30"/>
        <end position="116"/>
    </location>
</feature>